<feature type="compositionally biased region" description="Basic and acidic residues" evidence="1">
    <location>
        <begin position="48"/>
        <end position="59"/>
    </location>
</feature>
<gene>
    <name evidence="2" type="ORF">ACHAWO_005222</name>
</gene>
<evidence type="ECO:0000313" key="2">
    <source>
        <dbReference type="EMBL" id="KAL3783800.1"/>
    </source>
</evidence>
<feature type="compositionally biased region" description="Basic and acidic residues" evidence="1">
    <location>
        <begin position="629"/>
        <end position="642"/>
    </location>
</feature>
<name>A0ABD3P6F8_9STRA</name>
<dbReference type="Proteomes" id="UP001530400">
    <property type="component" value="Unassembled WGS sequence"/>
</dbReference>
<feature type="compositionally biased region" description="Basic and acidic residues" evidence="1">
    <location>
        <begin position="245"/>
        <end position="254"/>
    </location>
</feature>
<evidence type="ECO:0008006" key="4">
    <source>
        <dbReference type="Google" id="ProtNLM"/>
    </source>
</evidence>
<feature type="region of interest" description="Disordered" evidence="1">
    <location>
        <begin position="205"/>
        <end position="257"/>
    </location>
</feature>
<feature type="compositionally biased region" description="Polar residues" evidence="1">
    <location>
        <begin position="65"/>
        <end position="90"/>
    </location>
</feature>
<dbReference type="InterPro" id="IPR036770">
    <property type="entry name" value="Ankyrin_rpt-contain_sf"/>
</dbReference>
<dbReference type="AlphaFoldDB" id="A0ABD3P6F8"/>
<comment type="caution">
    <text evidence="2">The sequence shown here is derived from an EMBL/GenBank/DDBJ whole genome shotgun (WGS) entry which is preliminary data.</text>
</comment>
<feature type="region of interest" description="Disordered" evidence="1">
    <location>
        <begin position="629"/>
        <end position="661"/>
    </location>
</feature>
<feature type="region of interest" description="Disordered" evidence="1">
    <location>
        <begin position="757"/>
        <end position="794"/>
    </location>
</feature>
<evidence type="ECO:0000313" key="3">
    <source>
        <dbReference type="Proteomes" id="UP001530400"/>
    </source>
</evidence>
<proteinExistence type="predicted"/>
<dbReference type="Gene3D" id="1.25.40.20">
    <property type="entry name" value="Ankyrin repeat-containing domain"/>
    <property type="match status" value="1"/>
</dbReference>
<organism evidence="2 3">
    <name type="scientific">Cyclotella atomus</name>
    <dbReference type="NCBI Taxonomy" id="382360"/>
    <lineage>
        <taxon>Eukaryota</taxon>
        <taxon>Sar</taxon>
        <taxon>Stramenopiles</taxon>
        <taxon>Ochrophyta</taxon>
        <taxon>Bacillariophyta</taxon>
        <taxon>Coscinodiscophyceae</taxon>
        <taxon>Thalassiosirophycidae</taxon>
        <taxon>Stephanodiscales</taxon>
        <taxon>Stephanodiscaceae</taxon>
        <taxon>Cyclotella</taxon>
    </lineage>
</organism>
<reference evidence="2 3" key="1">
    <citation type="submission" date="2024-10" db="EMBL/GenBank/DDBJ databases">
        <title>Updated reference genomes for cyclostephanoid diatoms.</title>
        <authorList>
            <person name="Roberts W.R."/>
            <person name="Alverson A.J."/>
        </authorList>
    </citation>
    <scope>NUCLEOTIDE SEQUENCE [LARGE SCALE GENOMIC DNA]</scope>
    <source>
        <strain evidence="2 3">AJA010-31</strain>
    </source>
</reference>
<evidence type="ECO:0000256" key="1">
    <source>
        <dbReference type="SAM" id="MobiDB-lite"/>
    </source>
</evidence>
<protein>
    <recommendedName>
        <fullName evidence="4">Ankyrin repeat protein</fullName>
    </recommendedName>
</protein>
<sequence>MNECVSLTNNHLQHDDLLDDLPVVTARSNSENPRRPLEGLLRNLSGLKDPKSSYQEREAGCQYRTVPNDNDSDHVSASSRDQGSHQSSDQYEQTFFCHDHGEVASDPSESEHSSDEDDYQDGEFVCYWKHREIGWNDSNVDDCGYRDHVDNNDDNGANVNREGRWFQRRSEQREGRWGFGRIRPLHEDANDEPREETTLYCIPDIDDTNAHHDSDDSSDDCGHVMATPIHPDEQRRPQSPLRLGRRGDNNHDRSNYGTRLANLPIIRPFLLGPRKGFQDNPTNSSENNIEDDQTLDCTTDLPSKQDRDVVMQSISEGIAGVKDDTLALDADEITSQQHPNHQPRFLRPIARLFRGPQHHQRNIRAIKEFHKLLRKEDWTLATAMLRANPLIPQTWHSVERLYGGRYGGEVLPLHAACALCPPASFIEELATIYPEALLAKEKSFGRVPLQVACRSLAHSSVIMLLCQMEPKCVMERDTLNRVALHYLIKNYTALGDDLELDALSNASKEYTSSQISTATDDESVEIQIIEEENKPADRDGLVALDVMIQVAPECVRIADHRLWIPLHVACSSSSRKGMTNVIKLLLDAWPKSVLCKTSKGSDMFDCVEMAGRHHPTKDLVLSILREAKEQVQDDPSDREGKGTNDAQIEQLDFQNGDDERRTDSDELLIDLEYSGAEESVVQLNFDTVNGLDEDTLTPTSAEPDGGTIQSDVEVCGVTAELLVERAEANIDDDIIERDQRIGSSDLAEQVGLTNDNLAVSDSLETEHEGEATDNNGSEIDCDYADLTPDEHTRA</sequence>
<accession>A0ABD3P6F8</accession>
<feature type="region of interest" description="Disordered" evidence="1">
    <location>
        <begin position="275"/>
        <end position="295"/>
    </location>
</feature>
<feature type="region of interest" description="Disordered" evidence="1">
    <location>
        <begin position="27"/>
        <end position="90"/>
    </location>
</feature>
<dbReference type="EMBL" id="JALLPJ020000750">
    <property type="protein sequence ID" value="KAL3783800.1"/>
    <property type="molecule type" value="Genomic_DNA"/>
</dbReference>
<keyword evidence="3" id="KW-1185">Reference proteome</keyword>